<sequence>MGVWLDRGLKMTTHIRRLTERAEVITNNLIRITLRLVGPSDGKKRVLAATVVSTILYVTPIWMNGLTYGLYERLLERANRKLAISTGYRCIPYGSN</sequence>
<keyword evidence="1" id="KW-0812">Transmembrane</keyword>
<dbReference type="Proteomes" id="UP000625711">
    <property type="component" value="Unassembled WGS sequence"/>
</dbReference>
<gene>
    <name evidence="2" type="ORF">GWI33_001705</name>
</gene>
<keyword evidence="1" id="KW-1133">Transmembrane helix</keyword>
<feature type="transmembrane region" description="Helical" evidence="1">
    <location>
        <begin position="46"/>
        <end position="71"/>
    </location>
</feature>
<evidence type="ECO:0000313" key="3">
    <source>
        <dbReference type="Proteomes" id="UP000625711"/>
    </source>
</evidence>
<dbReference type="EMBL" id="JAACXV010000014">
    <property type="protein sequence ID" value="KAF7287345.1"/>
    <property type="molecule type" value="Genomic_DNA"/>
</dbReference>
<evidence type="ECO:0000313" key="2">
    <source>
        <dbReference type="EMBL" id="KAF7287345.1"/>
    </source>
</evidence>
<protein>
    <submittedName>
        <fullName evidence="2">Uncharacterized protein</fullName>
    </submittedName>
</protein>
<dbReference type="AlphaFoldDB" id="A0A834IW12"/>
<name>A0A834IW12_RHYFE</name>
<organism evidence="2 3">
    <name type="scientific">Rhynchophorus ferrugineus</name>
    <name type="common">Red palm weevil</name>
    <name type="synonym">Curculio ferrugineus</name>
    <dbReference type="NCBI Taxonomy" id="354439"/>
    <lineage>
        <taxon>Eukaryota</taxon>
        <taxon>Metazoa</taxon>
        <taxon>Ecdysozoa</taxon>
        <taxon>Arthropoda</taxon>
        <taxon>Hexapoda</taxon>
        <taxon>Insecta</taxon>
        <taxon>Pterygota</taxon>
        <taxon>Neoptera</taxon>
        <taxon>Endopterygota</taxon>
        <taxon>Coleoptera</taxon>
        <taxon>Polyphaga</taxon>
        <taxon>Cucujiformia</taxon>
        <taxon>Curculionidae</taxon>
        <taxon>Dryophthorinae</taxon>
        <taxon>Rhynchophorus</taxon>
    </lineage>
</organism>
<accession>A0A834IW12</accession>
<comment type="caution">
    <text evidence="2">The sequence shown here is derived from an EMBL/GenBank/DDBJ whole genome shotgun (WGS) entry which is preliminary data.</text>
</comment>
<evidence type="ECO:0000256" key="1">
    <source>
        <dbReference type="SAM" id="Phobius"/>
    </source>
</evidence>
<proteinExistence type="predicted"/>
<reference evidence="2" key="1">
    <citation type="submission" date="2020-08" db="EMBL/GenBank/DDBJ databases">
        <title>Genome sequencing and assembly of the red palm weevil Rhynchophorus ferrugineus.</title>
        <authorList>
            <person name="Dias G.B."/>
            <person name="Bergman C.M."/>
            <person name="Manee M."/>
        </authorList>
    </citation>
    <scope>NUCLEOTIDE SEQUENCE</scope>
    <source>
        <strain evidence="2">AA-2017</strain>
        <tissue evidence="2">Whole larva</tissue>
    </source>
</reference>
<dbReference type="OrthoDB" id="6777517at2759"/>
<keyword evidence="3" id="KW-1185">Reference proteome</keyword>
<keyword evidence="1" id="KW-0472">Membrane</keyword>